<dbReference type="SUPFAM" id="SSF55781">
    <property type="entry name" value="GAF domain-like"/>
    <property type="match status" value="1"/>
</dbReference>
<dbReference type="Gene3D" id="3.30.450.20">
    <property type="entry name" value="PAS domain"/>
    <property type="match status" value="1"/>
</dbReference>
<reference evidence="2 3" key="1">
    <citation type="submission" date="2015-12" db="EMBL/GenBank/DDBJ databases">
        <title>Genome sequence of Oceanibaculum pacificum MCCC 1A02656.</title>
        <authorList>
            <person name="Lu L."/>
            <person name="Lai Q."/>
            <person name="Shao Z."/>
            <person name="Qian P."/>
        </authorList>
    </citation>
    <scope>NUCLEOTIDE SEQUENCE [LARGE SCALE GENOMIC DNA]</scope>
    <source>
        <strain evidence="2 3">MCCC 1A02656</strain>
    </source>
</reference>
<gene>
    <name evidence="2" type="ORF">AUP43_10895</name>
</gene>
<dbReference type="STRING" id="580166.AUP43_10895"/>
<feature type="domain" description="Signal transduction histidine kinase subgroup 2 dimerisation and phosphoacceptor" evidence="1">
    <location>
        <begin position="324"/>
        <end position="395"/>
    </location>
</feature>
<comment type="caution">
    <text evidence="2">The sequence shown here is derived from an EMBL/GenBank/DDBJ whole genome shotgun (WGS) entry which is preliminary data.</text>
</comment>
<dbReference type="InterPro" id="IPR011495">
    <property type="entry name" value="Sig_transdc_His_kin_sub2_dim/P"/>
</dbReference>
<evidence type="ECO:0000259" key="1">
    <source>
        <dbReference type="Pfam" id="PF07568"/>
    </source>
</evidence>
<proteinExistence type="predicted"/>
<name>A0A154VYD5_9PROT</name>
<evidence type="ECO:0000313" key="3">
    <source>
        <dbReference type="Proteomes" id="UP000076400"/>
    </source>
</evidence>
<dbReference type="Proteomes" id="UP000076400">
    <property type="component" value="Unassembled WGS sequence"/>
</dbReference>
<dbReference type="AlphaFoldDB" id="A0A154VYD5"/>
<accession>A0A154VYD5</accession>
<sequence length="509" mass="55966">MGRTIVDRDWSDTPLGPIQEWPVSLRTAVTIILSSHQPMALWWGQSLTQLHNDAYAKFLGDEGERLGAPLRAAIPEGWSAIADDIEAVSTSGSPRRHARIELPSPTDREKLEHYFTISLDPLFDRAANPHGALAVFCDDTAGVVRERRLNILNDLANNIRIAKDAPAVCQMAVKSIVKEQADVHFALVYSFDYLVRRARLIAASGPAAETAPAEIELDAARDWPIDRAANGEASLLLDPRSLPEYDFHPAGHSQAGALGTISVLPLDATHAGRPHGALLVGALKSIRTDEGYREFLAVIADQLAAGIEARFQVTERTNAIGAVRHRMRNNLQLISSLFSLTRNRITDPQAALEMEWFDTRLAQLGLIINAIGDFNVNRVPVGEFLDAIAKGLVRLHPQMPLTLDTASDPIVIRDNRAVAIGLLVGEIITLVRRGHSEPVAITVSLTRKSEQKLLLVFRVDGGIPPDSWRDYRERHFVEAIARQLRGELEVTQDRSALTLGIAFPYGVET</sequence>
<keyword evidence="3" id="KW-1185">Reference proteome</keyword>
<dbReference type="Pfam" id="PF07568">
    <property type="entry name" value="HisKA_2"/>
    <property type="match status" value="1"/>
</dbReference>
<dbReference type="Gene3D" id="3.30.450.40">
    <property type="match status" value="1"/>
</dbReference>
<dbReference type="RefSeq" id="WP_067557555.1">
    <property type="nucleotide sequence ID" value="NZ_LPXN01000123.1"/>
</dbReference>
<dbReference type="InterPro" id="IPR029016">
    <property type="entry name" value="GAF-like_dom_sf"/>
</dbReference>
<dbReference type="EMBL" id="LPXN01000123">
    <property type="protein sequence ID" value="KZD06344.1"/>
    <property type="molecule type" value="Genomic_DNA"/>
</dbReference>
<organism evidence="2 3">
    <name type="scientific">Oceanibaculum pacificum</name>
    <dbReference type="NCBI Taxonomy" id="580166"/>
    <lineage>
        <taxon>Bacteria</taxon>
        <taxon>Pseudomonadati</taxon>
        <taxon>Pseudomonadota</taxon>
        <taxon>Alphaproteobacteria</taxon>
        <taxon>Rhodospirillales</taxon>
        <taxon>Oceanibaculaceae</taxon>
        <taxon>Oceanibaculum</taxon>
    </lineage>
</organism>
<protein>
    <recommendedName>
        <fullName evidence="1">Signal transduction histidine kinase subgroup 2 dimerisation and phosphoacceptor domain-containing protein</fullName>
    </recommendedName>
</protein>
<evidence type="ECO:0000313" key="2">
    <source>
        <dbReference type="EMBL" id="KZD06344.1"/>
    </source>
</evidence>